<keyword evidence="8" id="KW-1185">Reference proteome</keyword>
<dbReference type="RefSeq" id="WP_013170027.1">
    <property type="nucleotide sequence ID" value="NC_014218.1"/>
</dbReference>
<dbReference type="KEGG" id="ahe:Arch_0804"/>
<evidence type="ECO:0000313" key="8">
    <source>
        <dbReference type="Proteomes" id="UP000000376"/>
    </source>
</evidence>
<feature type="transmembrane region" description="Helical" evidence="6">
    <location>
        <begin position="138"/>
        <end position="167"/>
    </location>
</feature>
<keyword evidence="5 6" id="KW-0472">Membrane</keyword>
<feature type="transmembrane region" description="Helical" evidence="6">
    <location>
        <begin position="12"/>
        <end position="45"/>
    </location>
</feature>
<dbReference type="InterPro" id="IPR051598">
    <property type="entry name" value="TSUP/Inactive_protease-like"/>
</dbReference>
<reference evidence="7 8" key="1">
    <citation type="journal article" date="2010" name="Stand. Genomic Sci.">
        <title>Complete genome sequence of Arcanobacterium haemolyticum type strain (11018).</title>
        <authorList>
            <person name="Yasawong M."/>
            <person name="Teshima H."/>
            <person name="Lapidus A."/>
            <person name="Nolan M."/>
            <person name="Lucas S."/>
            <person name="Glavina Del Rio T."/>
            <person name="Tice H."/>
            <person name="Cheng J."/>
            <person name="Bruce D."/>
            <person name="Detter C."/>
            <person name="Tapia R."/>
            <person name="Han C."/>
            <person name="Goodwin L."/>
            <person name="Pitluck S."/>
            <person name="Liolios K."/>
            <person name="Ivanova N."/>
            <person name="Mavromatis K."/>
            <person name="Mikhailova N."/>
            <person name="Pati A."/>
            <person name="Chen A."/>
            <person name="Palaniappan K."/>
            <person name="Land M."/>
            <person name="Hauser L."/>
            <person name="Chang Y."/>
            <person name="Jeffries C."/>
            <person name="Rohde M."/>
            <person name="Sikorski J."/>
            <person name="Pukall R."/>
            <person name="Goker M."/>
            <person name="Woyke T."/>
            <person name="Bristow J."/>
            <person name="Eisen J."/>
            <person name="Markowitz V."/>
            <person name="Hugenholtz P."/>
            <person name="Kyrpides N."/>
            <person name="Klenk H."/>
        </authorList>
    </citation>
    <scope>NUCLEOTIDE SEQUENCE [LARGE SCALE GENOMIC DNA]</scope>
    <source>
        <strain evidence="8">ATCC 9345 / DSM 20595 / CCUG 17215 / LMG 16163 / NBRC 15585 / NCTC 8452 / 11018</strain>
    </source>
</reference>
<evidence type="ECO:0000256" key="3">
    <source>
        <dbReference type="ARBA" id="ARBA00022692"/>
    </source>
</evidence>
<sequence>MSKHRSINFARILTIVVIGGCAGFLSGLFGVGGGMIIVPALMIILDMPQRQAAATSLCAIIITAATGSIMYATQGNVSINAMLLVSLGALIGAQIGVWLLRILPEWLLPWIFVTFILSIIVIQQFHEPLRASRIHVTALSAFGMIAVGVVSGIFAGLVGVGGGGIIVPGLELVVGAGDLIARGTSLLAMIPTALSGTFTSFRYGLVDLRVGLFVGAIASAITPVGMWVAQSISPETGNILFSVFLVFVCVSTVMKARRRMRKHSQEAN</sequence>
<dbReference type="GO" id="GO:0005886">
    <property type="term" value="C:plasma membrane"/>
    <property type="evidence" value="ECO:0007669"/>
    <property type="project" value="UniProtKB-SubCell"/>
</dbReference>
<dbReference type="PANTHER" id="PTHR43701:SF2">
    <property type="entry name" value="MEMBRANE TRANSPORTER PROTEIN YJNA-RELATED"/>
    <property type="match status" value="1"/>
</dbReference>
<feature type="transmembrane region" description="Helical" evidence="6">
    <location>
        <begin position="51"/>
        <end position="72"/>
    </location>
</feature>
<evidence type="ECO:0000256" key="6">
    <source>
        <dbReference type="RuleBase" id="RU363041"/>
    </source>
</evidence>
<feature type="transmembrane region" description="Helical" evidence="6">
    <location>
        <begin position="179"/>
        <end position="198"/>
    </location>
</feature>
<organism evidence="7 8">
    <name type="scientific">Arcanobacterium haemolyticum (strain ATCC 9345 / DSM 20595 / CCM 5947 / CCUG 17215 / LMG 16163 / NBRC 15585 / NCTC 8452 / 11018)</name>
    <dbReference type="NCBI Taxonomy" id="644284"/>
    <lineage>
        <taxon>Bacteria</taxon>
        <taxon>Bacillati</taxon>
        <taxon>Actinomycetota</taxon>
        <taxon>Actinomycetes</taxon>
        <taxon>Actinomycetales</taxon>
        <taxon>Actinomycetaceae</taxon>
        <taxon>Arcanobacterium</taxon>
    </lineage>
</organism>
<feature type="transmembrane region" description="Helical" evidence="6">
    <location>
        <begin position="236"/>
        <end position="254"/>
    </location>
</feature>
<dbReference type="EMBL" id="CP002045">
    <property type="protein sequence ID" value="ADH92531.1"/>
    <property type="molecule type" value="Genomic_DNA"/>
</dbReference>
<feature type="transmembrane region" description="Helical" evidence="6">
    <location>
        <begin position="210"/>
        <end position="230"/>
    </location>
</feature>
<evidence type="ECO:0000256" key="1">
    <source>
        <dbReference type="ARBA" id="ARBA00004141"/>
    </source>
</evidence>
<name>D7BNN2_ARCHD</name>
<feature type="transmembrane region" description="Helical" evidence="6">
    <location>
        <begin position="79"/>
        <end position="100"/>
    </location>
</feature>
<dbReference type="eggNOG" id="COG0730">
    <property type="taxonomic scope" value="Bacteria"/>
</dbReference>
<evidence type="ECO:0000256" key="5">
    <source>
        <dbReference type="ARBA" id="ARBA00023136"/>
    </source>
</evidence>
<evidence type="ECO:0000256" key="2">
    <source>
        <dbReference type="ARBA" id="ARBA00009142"/>
    </source>
</evidence>
<dbReference type="HOGENOM" id="CLU_045498_5_1_11"/>
<comment type="subcellular location">
    <subcellularLocation>
        <location evidence="6">Cell membrane</location>
        <topology evidence="6">Multi-pass membrane protein</topology>
    </subcellularLocation>
    <subcellularLocation>
        <location evidence="1">Membrane</location>
        <topology evidence="1">Multi-pass membrane protein</topology>
    </subcellularLocation>
</comment>
<proteinExistence type="inferred from homology"/>
<keyword evidence="4 6" id="KW-1133">Transmembrane helix</keyword>
<dbReference type="Proteomes" id="UP000000376">
    <property type="component" value="Chromosome"/>
</dbReference>
<keyword evidence="6" id="KW-1003">Cell membrane</keyword>
<gene>
    <name evidence="7" type="ordered locus">Arch_0804</name>
</gene>
<protein>
    <recommendedName>
        <fullName evidence="6">Probable membrane transporter protein</fullName>
    </recommendedName>
</protein>
<dbReference type="STRING" id="644284.Arch_0804"/>
<dbReference type="Pfam" id="PF01925">
    <property type="entry name" value="TauE"/>
    <property type="match status" value="1"/>
</dbReference>
<comment type="similarity">
    <text evidence="2 6">Belongs to the 4-toluene sulfonate uptake permease (TSUP) (TC 2.A.102) family.</text>
</comment>
<keyword evidence="3 6" id="KW-0812">Transmembrane</keyword>
<dbReference type="PANTHER" id="PTHR43701">
    <property type="entry name" value="MEMBRANE TRANSPORTER PROTEIN MJ0441-RELATED"/>
    <property type="match status" value="1"/>
</dbReference>
<evidence type="ECO:0000256" key="4">
    <source>
        <dbReference type="ARBA" id="ARBA00022989"/>
    </source>
</evidence>
<dbReference type="AlphaFoldDB" id="D7BNN2"/>
<feature type="transmembrane region" description="Helical" evidence="6">
    <location>
        <begin position="106"/>
        <end position="126"/>
    </location>
</feature>
<accession>D7BNN2</accession>
<evidence type="ECO:0000313" key="7">
    <source>
        <dbReference type="EMBL" id="ADH92531.1"/>
    </source>
</evidence>
<dbReference type="InterPro" id="IPR002781">
    <property type="entry name" value="TM_pro_TauE-like"/>
</dbReference>